<proteinExistence type="predicted"/>
<reference evidence="1 2" key="1">
    <citation type="submission" date="2022-12" db="EMBL/GenBank/DDBJ databases">
        <title>Chromosome-level genome of Tegillarca granosa.</title>
        <authorList>
            <person name="Kim J."/>
        </authorList>
    </citation>
    <scope>NUCLEOTIDE SEQUENCE [LARGE SCALE GENOMIC DNA]</scope>
    <source>
        <strain evidence="1">Teg-2019</strain>
        <tissue evidence="1">Adductor muscle</tissue>
    </source>
</reference>
<evidence type="ECO:0000313" key="1">
    <source>
        <dbReference type="EMBL" id="KAJ8310375.1"/>
    </source>
</evidence>
<evidence type="ECO:0000313" key="2">
    <source>
        <dbReference type="Proteomes" id="UP001217089"/>
    </source>
</evidence>
<accession>A0ABQ9F2H3</accession>
<protein>
    <submittedName>
        <fullName evidence="1">Uncharacterized protein</fullName>
    </submittedName>
</protein>
<dbReference type="Proteomes" id="UP001217089">
    <property type="component" value="Unassembled WGS sequence"/>
</dbReference>
<dbReference type="EMBL" id="JARBDR010000640">
    <property type="protein sequence ID" value="KAJ8310375.1"/>
    <property type="molecule type" value="Genomic_DNA"/>
</dbReference>
<name>A0ABQ9F2H3_TEGGR</name>
<organism evidence="1 2">
    <name type="scientific">Tegillarca granosa</name>
    <name type="common">Malaysian cockle</name>
    <name type="synonym">Anadara granosa</name>
    <dbReference type="NCBI Taxonomy" id="220873"/>
    <lineage>
        <taxon>Eukaryota</taxon>
        <taxon>Metazoa</taxon>
        <taxon>Spiralia</taxon>
        <taxon>Lophotrochozoa</taxon>
        <taxon>Mollusca</taxon>
        <taxon>Bivalvia</taxon>
        <taxon>Autobranchia</taxon>
        <taxon>Pteriomorphia</taxon>
        <taxon>Arcoida</taxon>
        <taxon>Arcoidea</taxon>
        <taxon>Arcidae</taxon>
        <taxon>Tegillarca</taxon>
    </lineage>
</organism>
<keyword evidence="2" id="KW-1185">Reference proteome</keyword>
<gene>
    <name evidence="1" type="ORF">KUTeg_012240</name>
</gene>
<sequence length="76" mass="8384">MTGKKGLPHVGLIDANGDLTGFREHQITTKPSNVSAVQLVAVPITNSPNKMSPYKVDHPHLLPRSTNQVYLKFEFT</sequence>
<comment type="caution">
    <text evidence="1">The sequence shown here is derived from an EMBL/GenBank/DDBJ whole genome shotgun (WGS) entry which is preliminary data.</text>
</comment>